<accession>A0A2I5T242</accession>
<evidence type="ECO:0000256" key="6">
    <source>
        <dbReference type="ARBA" id="ARBA00052558"/>
    </source>
</evidence>
<gene>
    <name evidence="10" type="ORF">CWC46_01515</name>
    <name evidence="11" type="ORF">Ser39006_001515</name>
</gene>
<dbReference type="Proteomes" id="UP000233778">
    <property type="component" value="Chromosome"/>
</dbReference>
<evidence type="ECO:0000256" key="2">
    <source>
        <dbReference type="ARBA" id="ARBA00022763"/>
    </source>
</evidence>
<dbReference type="EC" id="3.2.2.20" evidence="8"/>
<evidence type="ECO:0000313" key="13">
    <source>
        <dbReference type="Proteomes" id="UP000233778"/>
    </source>
</evidence>
<dbReference type="Gene3D" id="1.10.340.30">
    <property type="entry name" value="Hypothetical protein, domain 2"/>
    <property type="match status" value="1"/>
</dbReference>
<keyword evidence="3" id="KW-0378">Hydrolase</keyword>
<dbReference type="PANTHER" id="PTHR30037">
    <property type="entry name" value="DNA-3-METHYLADENINE GLYCOSYLASE 1"/>
    <property type="match status" value="1"/>
</dbReference>
<evidence type="ECO:0000313" key="10">
    <source>
        <dbReference type="EMBL" id="AUG98615.1"/>
    </source>
</evidence>
<keyword evidence="2" id="KW-0227">DNA damage</keyword>
<dbReference type="Proteomes" id="UP000017700">
    <property type="component" value="Chromosome"/>
</dbReference>
<keyword evidence="1 9" id="KW-0479">Metal-binding</keyword>
<keyword evidence="12" id="KW-1185">Reference proteome</keyword>
<dbReference type="EMBL" id="CP025084">
    <property type="protein sequence ID" value="AUH02930.1"/>
    <property type="molecule type" value="Genomic_DNA"/>
</dbReference>
<comment type="catalytic activity">
    <reaction evidence="6">
        <text>Hydrolysis of alkylated DNA, releasing 3-methyladenine.</text>
        <dbReference type="EC" id="3.2.2.20"/>
    </reaction>
</comment>
<dbReference type="AlphaFoldDB" id="A0A2I5T242"/>
<evidence type="ECO:0000256" key="7">
    <source>
        <dbReference type="ARBA" id="ARBA00057608"/>
    </source>
</evidence>
<dbReference type="InterPro" id="IPR004597">
    <property type="entry name" value="Tag"/>
</dbReference>
<dbReference type="NCBIfam" id="TIGR00624">
    <property type="entry name" value="tag"/>
    <property type="match status" value="1"/>
</dbReference>
<feature type="binding site" evidence="9">
    <location>
        <position position="17"/>
    </location>
    <ligand>
        <name>Zn(2+)</name>
        <dbReference type="ChEBI" id="CHEBI:29105"/>
    </ligand>
</feature>
<dbReference type="KEGG" id="sera:Ser39006_001515"/>
<evidence type="ECO:0000256" key="1">
    <source>
        <dbReference type="ARBA" id="ARBA00022723"/>
    </source>
</evidence>
<reference evidence="10 13" key="3">
    <citation type="submission" date="2017-11" db="EMBL/GenBank/DDBJ databases">
        <title>Complete genome sequence of Serratia sp. ATCC 39006 LacA.</title>
        <authorList>
            <person name="Hampton H.G."/>
            <person name="Jackson S.A."/>
            <person name="Jauregui R."/>
            <person name="Poulter G.T.M."/>
            <person name="Salmond G.P.C."/>
            <person name="Fineran P.C."/>
        </authorList>
    </citation>
    <scope>NUCLEOTIDE SEQUENCE [LARGE SCALE GENOMIC DNA]</scope>
    <source>
        <strain evidence="10 13">ATCC 39006</strain>
    </source>
</reference>
<reference evidence="11" key="4">
    <citation type="submission" date="2017-11" db="EMBL/GenBank/DDBJ databases">
        <title>Complete genome sequence of Serratia sp. ATCC 39006.</title>
        <authorList>
            <person name="Hampton H.G."/>
            <person name="Jackson S.A."/>
            <person name="Jauregui R."/>
            <person name="Poulter G.T.M."/>
            <person name="Salmond G.P.C."/>
            <person name="Fineran P.C."/>
        </authorList>
    </citation>
    <scope>NUCLEOTIDE SEQUENCE</scope>
    <source>
        <strain evidence="11">ATCC 39006</strain>
    </source>
</reference>
<evidence type="ECO:0000256" key="4">
    <source>
        <dbReference type="ARBA" id="ARBA00022833"/>
    </source>
</evidence>
<dbReference type="GO" id="GO:0046872">
    <property type="term" value="F:metal ion binding"/>
    <property type="evidence" value="ECO:0007669"/>
    <property type="project" value="UniProtKB-KW"/>
</dbReference>
<feature type="binding site" evidence="9">
    <location>
        <position position="179"/>
    </location>
    <ligand>
        <name>Zn(2+)</name>
        <dbReference type="ChEBI" id="CHEBI:29105"/>
    </ligand>
</feature>
<evidence type="ECO:0000313" key="11">
    <source>
        <dbReference type="EMBL" id="AUH02930.1"/>
    </source>
</evidence>
<dbReference type="GO" id="GO:0006284">
    <property type="term" value="P:base-excision repair"/>
    <property type="evidence" value="ECO:0007669"/>
    <property type="project" value="InterPro"/>
</dbReference>
<evidence type="ECO:0000313" key="12">
    <source>
        <dbReference type="Proteomes" id="UP000017700"/>
    </source>
</evidence>
<reference evidence="11 12" key="1">
    <citation type="journal article" date="2013" name="Genome Announc.">
        <title>Draft genome sequence of Serratia sp. strain ATCC 39006, a model bacterium for analysis of the biosynthesis and regulation of prodigiosin, a carbapenem, and gas vesicles.</title>
        <authorList>
            <person name="Fineran P.C."/>
            <person name="Iglesias Cans M.C."/>
            <person name="Ramsay J.P."/>
            <person name="Wilf N.M."/>
            <person name="Cossyleon D."/>
            <person name="McNeil M.B."/>
            <person name="Williamson N.R."/>
            <person name="Monson R.E."/>
            <person name="Becher S.A."/>
            <person name="Stanton J.A."/>
            <person name="Brugger K."/>
            <person name="Brown S.D."/>
            <person name="Salmond G.P."/>
        </authorList>
    </citation>
    <scope>NUCLEOTIDE SEQUENCE [LARGE SCALE GENOMIC DNA]</scope>
    <source>
        <strain evidence="11">ATCC 39006</strain>
        <strain evidence="12">ATCC 39006 / SC 11482</strain>
    </source>
</reference>
<dbReference type="EMBL" id="CP025085">
    <property type="protein sequence ID" value="AUG98615.1"/>
    <property type="molecule type" value="Genomic_DNA"/>
</dbReference>
<name>A0A2I5T242_SERS3</name>
<feature type="binding site" evidence="9">
    <location>
        <position position="175"/>
    </location>
    <ligand>
        <name>Zn(2+)</name>
        <dbReference type="ChEBI" id="CHEBI:29105"/>
    </ligand>
</feature>
<dbReference type="OrthoDB" id="9807664at2"/>
<evidence type="ECO:0000256" key="8">
    <source>
        <dbReference type="ARBA" id="ARBA00066766"/>
    </source>
</evidence>
<sequence length="182" mass="21203">MKRCGWVTQDTLYQDYHDQEWGKPCTDSLKLFELLCLEGQQAGLSWITVLKKRENYRRCFYQFTPQLIARMTQEDVQELMQNSGIIRNRLKIEAIINNARAWLAMETQGEPFSDFIWSFVNHQPIINHYTTLAEVPAKTELSDTMSKALKKRGFKFIGSTICYAFMQAGGLVNDHMTDCVFR</sequence>
<dbReference type="KEGG" id="serq:CWC46_01515"/>
<dbReference type="Pfam" id="PF03352">
    <property type="entry name" value="Adenine_glyco"/>
    <property type="match status" value="1"/>
</dbReference>
<dbReference type="FunFam" id="1.10.340.30:FF:000009">
    <property type="entry name" value="DNA-3-methyladenine glycosylase I"/>
    <property type="match status" value="1"/>
</dbReference>
<keyword evidence="4 9" id="KW-0862">Zinc</keyword>
<dbReference type="RefSeq" id="WP_021013928.1">
    <property type="nucleotide sequence ID" value="NZ_CP025084.1"/>
</dbReference>
<dbReference type="InterPro" id="IPR011257">
    <property type="entry name" value="DNA_glycosylase"/>
</dbReference>
<dbReference type="STRING" id="104623.Ser39006_00653"/>
<keyword evidence="5" id="KW-0234">DNA repair</keyword>
<organism evidence="11 12">
    <name type="scientific">Serratia sp. (strain ATCC 39006)</name>
    <name type="common">Prodigiosinella confusarubida</name>
    <dbReference type="NCBI Taxonomy" id="104623"/>
    <lineage>
        <taxon>Bacteria</taxon>
        <taxon>Pseudomonadati</taxon>
        <taxon>Pseudomonadota</taxon>
        <taxon>Gammaproteobacteria</taxon>
        <taxon>Enterobacterales</taxon>
        <taxon>Pectobacteriaceae</taxon>
        <taxon>Prodigiosinella</taxon>
    </lineage>
</organism>
<evidence type="ECO:0000256" key="5">
    <source>
        <dbReference type="ARBA" id="ARBA00023204"/>
    </source>
</evidence>
<reference evidence="11" key="2">
    <citation type="submission" date="2013-09" db="EMBL/GenBank/DDBJ databases">
        <authorList>
            <person name="Wang G."/>
            <person name="Yang Y."/>
            <person name="Su Y."/>
        </authorList>
    </citation>
    <scope>NUCLEOTIDE SEQUENCE</scope>
    <source>
        <strain evidence="11">ATCC 39006</strain>
    </source>
</reference>
<dbReference type="InterPro" id="IPR052891">
    <property type="entry name" value="DNA-3mA_glycosylase"/>
</dbReference>
<evidence type="ECO:0000256" key="3">
    <source>
        <dbReference type="ARBA" id="ARBA00022801"/>
    </source>
</evidence>
<comment type="function">
    <text evidence="7">Hydrolysis of the deoxyribose N-glycosidic bond to excise 3-methyladenine from the damaged DNA polymer formed by alkylation lesions.</text>
</comment>
<feature type="binding site" evidence="9">
    <location>
        <position position="4"/>
    </location>
    <ligand>
        <name>Zn(2+)</name>
        <dbReference type="ChEBI" id="CHEBI:29105"/>
    </ligand>
</feature>
<proteinExistence type="predicted"/>
<dbReference type="PANTHER" id="PTHR30037:SF4">
    <property type="entry name" value="DNA-3-METHYLADENINE GLYCOSYLASE I"/>
    <property type="match status" value="1"/>
</dbReference>
<evidence type="ECO:0000256" key="9">
    <source>
        <dbReference type="PIRSR" id="PIRSR604597-1"/>
    </source>
</evidence>
<dbReference type="InterPro" id="IPR005019">
    <property type="entry name" value="Adenine_glyco"/>
</dbReference>
<dbReference type="SUPFAM" id="SSF48150">
    <property type="entry name" value="DNA-glycosylase"/>
    <property type="match status" value="1"/>
</dbReference>
<dbReference type="GO" id="GO:0008725">
    <property type="term" value="F:DNA-3-methyladenine glycosylase activity"/>
    <property type="evidence" value="ECO:0007669"/>
    <property type="project" value="UniProtKB-EC"/>
</dbReference>
<protein>
    <recommendedName>
        <fullName evidence="8">DNA-3-methyladenine glycosylase I</fullName>
        <ecNumber evidence="8">3.2.2.20</ecNumber>
    </recommendedName>
</protein>